<dbReference type="CDD" id="cd19166">
    <property type="entry name" value="HemeO-bac"/>
    <property type="match status" value="1"/>
</dbReference>
<dbReference type="InterPro" id="IPR016053">
    <property type="entry name" value="Haem_Oase-like"/>
</dbReference>
<dbReference type="Proteomes" id="UP000501989">
    <property type="component" value="Chromosome"/>
</dbReference>
<evidence type="ECO:0000313" key="1">
    <source>
        <dbReference type="EMBL" id="QKF53156.1"/>
    </source>
</evidence>
<gene>
    <name evidence="1" type="ORF">FX982_04148</name>
</gene>
<dbReference type="Pfam" id="PF01126">
    <property type="entry name" value="Heme_oxygenase"/>
    <property type="match status" value="1"/>
</dbReference>
<dbReference type="SUPFAM" id="SSF48613">
    <property type="entry name" value="Heme oxygenase-like"/>
    <property type="match status" value="1"/>
</dbReference>
<organism evidence="1 2">
    <name type="scientific">Pseudomonas graminis</name>
    <dbReference type="NCBI Taxonomy" id="158627"/>
    <lineage>
        <taxon>Bacteria</taxon>
        <taxon>Pseudomonadati</taxon>
        <taxon>Pseudomonadota</taxon>
        <taxon>Gammaproteobacteria</taxon>
        <taxon>Pseudomonadales</taxon>
        <taxon>Pseudomonadaceae</taxon>
        <taxon>Pseudomonas</taxon>
    </lineage>
</organism>
<dbReference type="EMBL" id="CP053746">
    <property type="protein sequence ID" value="QKF53156.1"/>
    <property type="molecule type" value="Genomic_DNA"/>
</dbReference>
<reference evidence="2" key="1">
    <citation type="submission" date="2019-12" db="EMBL/GenBank/DDBJ databases">
        <title>Endophytic bacteria associated with Panax ginseng seedlings.</title>
        <authorList>
            <person name="Park J.M."/>
            <person name="Shin R."/>
            <person name="Jo S.H."/>
        </authorList>
    </citation>
    <scope>NUCLEOTIDE SEQUENCE [LARGE SCALE GENOMIC DNA]</scope>
    <source>
        <strain evidence="2">PgKB30</strain>
    </source>
</reference>
<protein>
    <recommendedName>
        <fullName evidence="3">Heme oxygenase</fullName>
    </recommendedName>
</protein>
<dbReference type="GO" id="GO:0004392">
    <property type="term" value="F:heme oxygenase (decyclizing) activity"/>
    <property type="evidence" value="ECO:0007669"/>
    <property type="project" value="InterPro"/>
</dbReference>
<dbReference type="InterPro" id="IPR016084">
    <property type="entry name" value="Haem_Oase-like_multi-hlx"/>
</dbReference>
<dbReference type="AlphaFoldDB" id="A0A6M8MMI7"/>
<dbReference type="KEGG" id="pgg:FX982_04148"/>
<evidence type="ECO:0008006" key="3">
    <source>
        <dbReference type="Google" id="ProtNLM"/>
    </source>
</evidence>
<evidence type="ECO:0000313" key="2">
    <source>
        <dbReference type="Proteomes" id="UP000501989"/>
    </source>
</evidence>
<dbReference type="Gene3D" id="1.20.910.10">
    <property type="entry name" value="Heme oxygenase-like"/>
    <property type="match status" value="1"/>
</dbReference>
<sequence length="223" mass="24759">MFRHVRSDRTLSPLVEITPALRDPCVPASFTSVLQQLRTATAVQHTTLEARLPLTHPQLDLGTYKRIIAAYYGFHLPLQQSIERFLAPQAVDPARQKIPALIKDLHALGLDDLQIQALPLCTELPAIDSVAQLLGVMYVMEGATLGGQVLRRIIAERLGVDADSGGEFLDVYGRETGRLWKAFLKQLAEFDNPLSNTEVVQSARLTFESFQTWLERAGVLNDA</sequence>
<name>A0A6M8MMI7_9PSED</name>
<dbReference type="GO" id="GO:0006788">
    <property type="term" value="P:heme oxidation"/>
    <property type="evidence" value="ECO:0007669"/>
    <property type="project" value="InterPro"/>
</dbReference>
<keyword evidence="2" id="KW-1185">Reference proteome</keyword>
<proteinExistence type="predicted"/>
<accession>A0A6M8MMI7</accession>